<keyword evidence="7" id="KW-0130">Cell adhesion</keyword>
<dbReference type="InterPro" id="IPR020894">
    <property type="entry name" value="Cadherin_CS"/>
</dbReference>
<dbReference type="GO" id="GO:0030154">
    <property type="term" value="P:cell differentiation"/>
    <property type="evidence" value="ECO:0007669"/>
    <property type="project" value="UniProtKB-ARBA"/>
</dbReference>
<feature type="domain" description="Cadherin" evidence="16">
    <location>
        <begin position="1013"/>
        <end position="1115"/>
    </location>
</feature>
<dbReference type="RefSeq" id="XP_022319899.1">
    <property type="nucleotide sequence ID" value="XM_022464191.1"/>
</dbReference>
<dbReference type="FunFam" id="2.60.40.60:FF:000101">
    <property type="entry name" value="FAT atypical cadherin 4"/>
    <property type="match status" value="1"/>
</dbReference>
<dbReference type="GO" id="GO:0016342">
    <property type="term" value="C:catenin complex"/>
    <property type="evidence" value="ECO:0007669"/>
    <property type="project" value="TreeGrafter"/>
</dbReference>
<keyword evidence="2" id="KW-0245">EGF-like domain</keyword>
<feature type="domain" description="Cadherin" evidence="16">
    <location>
        <begin position="3233"/>
        <end position="3344"/>
    </location>
</feature>
<dbReference type="InterPro" id="IPR015919">
    <property type="entry name" value="Cadherin-like_sf"/>
</dbReference>
<evidence type="ECO:0000256" key="6">
    <source>
        <dbReference type="ARBA" id="ARBA00022837"/>
    </source>
</evidence>
<dbReference type="GeneID" id="111122406"/>
<dbReference type="FunFam" id="2.60.40.60:FF:000134">
    <property type="entry name" value="protocadherin Fat 4"/>
    <property type="match status" value="1"/>
</dbReference>
<name>A0A8B8CXD3_CRAVI</name>
<evidence type="ECO:0000256" key="12">
    <source>
        <dbReference type="PROSITE-ProRule" id="PRU00043"/>
    </source>
</evidence>
<evidence type="ECO:0000256" key="1">
    <source>
        <dbReference type="ARBA" id="ARBA00004167"/>
    </source>
</evidence>
<organism evidence="17 18">
    <name type="scientific">Crassostrea virginica</name>
    <name type="common">Eastern oyster</name>
    <dbReference type="NCBI Taxonomy" id="6565"/>
    <lineage>
        <taxon>Eukaryota</taxon>
        <taxon>Metazoa</taxon>
        <taxon>Spiralia</taxon>
        <taxon>Lophotrochozoa</taxon>
        <taxon>Mollusca</taxon>
        <taxon>Bivalvia</taxon>
        <taxon>Autobranchia</taxon>
        <taxon>Pteriomorphia</taxon>
        <taxon>Ostreida</taxon>
        <taxon>Ostreoidea</taxon>
        <taxon>Ostreidae</taxon>
        <taxon>Crassostrea</taxon>
    </lineage>
</organism>
<dbReference type="FunFam" id="2.60.40.60:FF:000035">
    <property type="entry name" value="Protocadherin Fat 3"/>
    <property type="match status" value="1"/>
</dbReference>
<dbReference type="GO" id="GO:0045296">
    <property type="term" value="F:cadherin binding"/>
    <property type="evidence" value="ECO:0007669"/>
    <property type="project" value="TreeGrafter"/>
</dbReference>
<feature type="domain" description="Cadherin" evidence="16">
    <location>
        <begin position="1525"/>
        <end position="1626"/>
    </location>
</feature>
<dbReference type="GO" id="GO:0035332">
    <property type="term" value="P:positive regulation of hippo signaling"/>
    <property type="evidence" value="ECO:0007669"/>
    <property type="project" value="UniProtKB-ARBA"/>
</dbReference>
<dbReference type="GO" id="GO:0007156">
    <property type="term" value="P:homophilic cell adhesion via plasma membrane adhesion molecules"/>
    <property type="evidence" value="ECO:0007669"/>
    <property type="project" value="InterPro"/>
</dbReference>
<feature type="domain" description="Cadherin" evidence="16">
    <location>
        <begin position="2487"/>
        <end position="2586"/>
    </location>
</feature>
<feature type="domain" description="Cadherin" evidence="16">
    <location>
        <begin position="3358"/>
        <end position="3463"/>
    </location>
</feature>
<dbReference type="GO" id="GO:0008013">
    <property type="term" value="F:beta-catenin binding"/>
    <property type="evidence" value="ECO:0007669"/>
    <property type="project" value="TreeGrafter"/>
</dbReference>
<keyword evidence="6 12" id="KW-0106">Calcium</keyword>
<dbReference type="GO" id="GO:0005509">
    <property type="term" value="F:calcium ion binding"/>
    <property type="evidence" value="ECO:0007669"/>
    <property type="project" value="UniProtKB-UniRule"/>
</dbReference>
<feature type="domain" description="Cadherin" evidence="16">
    <location>
        <begin position="587"/>
        <end position="690"/>
    </location>
</feature>
<keyword evidence="5" id="KW-0677">Repeat</keyword>
<feature type="domain" description="Cadherin" evidence="16">
    <location>
        <begin position="1829"/>
        <end position="1931"/>
    </location>
</feature>
<proteinExistence type="predicted"/>
<feature type="domain" description="Cadherin" evidence="16">
    <location>
        <begin position="2149"/>
        <end position="2256"/>
    </location>
</feature>
<keyword evidence="17" id="KW-1185">Reference proteome</keyword>
<evidence type="ECO:0000256" key="14">
    <source>
        <dbReference type="SAM" id="Phobius"/>
    </source>
</evidence>
<dbReference type="GO" id="GO:0016477">
    <property type="term" value="P:cell migration"/>
    <property type="evidence" value="ECO:0007669"/>
    <property type="project" value="TreeGrafter"/>
</dbReference>
<dbReference type="PANTHER" id="PTHR24027:SF422">
    <property type="entry name" value="CADHERIN DOMAIN-CONTAINING PROTEIN"/>
    <property type="match status" value="1"/>
</dbReference>
<evidence type="ECO:0000256" key="4">
    <source>
        <dbReference type="ARBA" id="ARBA00022729"/>
    </source>
</evidence>
<dbReference type="PROSITE" id="PS50268">
    <property type="entry name" value="CADHERIN_2"/>
    <property type="match status" value="32"/>
</dbReference>
<feature type="domain" description="Cadherin" evidence="16">
    <location>
        <begin position="2587"/>
        <end position="2696"/>
    </location>
</feature>
<feature type="compositionally biased region" description="Acidic residues" evidence="13">
    <location>
        <begin position="3762"/>
        <end position="3776"/>
    </location>
</feature>
<feature type="domain" description="Cadherin" evidence="16">
    <location>
        <begin position="1319"/>
        <end position="1424"/>
    </location>
</feature>
<evidence type="ECO:0000256" key="11">
    <source>
        <dbReference type="ARBA" id="ARBA00023180"/>
    </source>
</evidence>
<gene>
    <name evidence="18" type="primary">LOC111122406</name>
</gene>
<feature type="domain" description="Cadherin" evidence="16">
    <location>
        <begin position="822"/>
        <end position="902"/>
    </location>
</feature>
<dbReference type="Gene3D" id="2.60.40.60">
    <property type="entry name" value="Cadherins"/>
    <property type="match status" value="32"/>
</dbReference>
<dbReference type="CDD" id="cd11304">
    <property type="entry name" value="Cadherin_repeat"/>
    <property type="match status" value="28"/>
</dbReference>
<feature type="domain" description="Cadherin" evidence="16">
    <location>
        <begin position="2931"/>
        <end position="3033"/>
    </location>
</feature>
<evidence type="ECO:0000256" key="7">
    <source>
        <dbReference type="ARBA" id="ARBA00022889"/>
    </source>
</evidence>
<feature type="domain" description="Cadherin" evidence="16">
    <location>
        <begin position="1116"/>
        <end position="1213"/>
    </location>
</feature>
<dbReference type="OrthoDB" id="6252479at2759"/>
<dbReference type="GO" id="GO:0090251">
    <property type="term" value="P:protein localization involved in establishment of planar polarity"/>
    <property type="evidence" value="ECO:0007669"/>
    <property type="project" value="UniProtKB-ARBA"/>
</dbReference>
<evidence type="ECO:0000256" key="5">
    <source>
        <dbReference type="ARBA" id="ARBA00022737"/>
    </source>
</evidence>
<dbReference type="Proteomes" id="UP000694844">
    <property type="component" value="Chromosome 2"/>
</dbReference>
<dbReference type="FunFam" id="2.60.40.60:FF:000081">
    <property type="entry name" value="protocadherin Fat 4"/>
    <property type="match status" value="1"/>
</dbReference>
<feature type="domain" description="Cadherin" evidence="16">
    <location>
        <begin position="2257"/>
        <end position="2367"/>
    </location>
</feature>
<dbReference type="PANTHER" id="PTHR24027">
    <property type="entry name" value="CADHERIN-23"/>
    <property type="match status" value="1"/>
</dbReference>
<dbReference type="PRINTS" id="PR00205">
    <property type="entry name" value="CADHERIN"/>
</dbReference>
<evidence type="ECO:0000256" key="9">
    <source>
        <dbReference type="ARBA" id="ARBA00023136"/>
    </source>
</evidence>
<keyword evidence="8 14" id="KW-1133">Transmembrane helix</keyword>
<evidence type="ECO:0000256" key="2">
    <source>
        <dbReference type="ARBA" id="ARBA00022536"/>
    </source>
</evidence>
<feature type="domain" description="Cadherin" evidence="16">
    <location>
        <begin position="362"/>
        <end position="468"/>
    </location>
</feature>
<dbReference type="SMART" id="SM00112">
    <property type="entry name" value="CA"/>
    <property type="match status" value="31"/>
</dbReference>
<feature type="domain" description="Cadherin" evidence="16">
    <location>
        <begin position="2042"/>
        <end position="2148"/>
    </location>
</feature>
<feature type="domain" description="Cadherin" evidence="16">
    <location>
        <begin position="1756"/>
        <end position="1828"/>
    </location>
</feature>
<feature type="domain" description="Cadherin" evidence="16">
    <location>
        <begin position="137"/>
        <end position="244"/>
    </location>
</feature>
<keyword evidence="9 14" id="KW-0472">Membrane</keyword>
<evidence type="ECO:0000256" key="8">
    <source>
        <dbReference type="ARBA" id="ARBA00022989"/>
    </source>
</evidence>
<dbReference type="SUPFAM" id="SSF49313">
    <property type="entry name" value="Cadherin-like"/>
    <property type="match status" value="31"/>
</dbReference>
<feature type="domain" description="Cadherin" evidence="16">
    <location>
        <begin position="2828"/>
        <end position="2930"/>
    </location>
</feature>
<keyword evidence="11" id="KW-0325">Glycoprotein</keyword>
<keyword evidence="3 14" id="KW-0812">Transmembrane</keyword>
<feature type="signal peptide" evidence="15">
    <location>
        <begin position="1"/>
        <end position="20"/>
    </location>
</feature>
<protein>
    <submittedName>
        <fullName evidence="18">Protocadherin Fat 4-like isoform X2</fullName>
    </submittedName>
</protein>
<comment type="subcellular location">
    <subcellularLocation>
        <location evidence="1">Membrane</location>
        <topology evidence="1">Single-pass membrane protein</topology>
    </subcellularLocation>
</comment>
<accession>A0A8B8CXD3</accession>
<keyword evidence="4 15" id="KW-0732">Signal</keyword>
<reference evidence="18" key="1">
    <citation type="submission" date="2025-08" db="UniProtKB">
        <authorList>
            <consortium name="RefSeq"/>
        </authorList>
    </citation>
    <scope>IDENTIFICATION</scope>
    <source>
        <tissue evidence="18">Whole sample</tissue>
    </source>
</reference>
<evidence type="ECO:0000259" key="16">
    <source>
        <dbReference type="PROSITE" id="PS50268"/>
    </source>
</evidence>
<dbReference type="FunFam" id="2.60.40.60:FF:000033">
    <property type="entry name" value="FAT atypical cadherin 1"/>
    <property type="match status" value="1"/>
</dbReference>
<evidence type="ECO:0000313" key="17">
    <source>
        <dbReference type="Proteomes" id="UP000694844"/>
    </source>
</evidence>
<dbReference type="InterPro" id="IPR002126">
    <property type="entry name" value="Cadherin-like_dom"/>
</dbReference>
<feature type="domain" description="Cadherin" evidence="16">
    <location>
        <begin position="245"/>
        <end position="361"/>
    </location>
</feature>
<feature type="domain" description="Cadherin" evidence="16">
    <location>
        <begin position="2703"/>
        <end position="2827"/>
    </location>
</feature>
<feature type="compositionally biased region" description="Basic and acidic residues" evidence="13">
    <location>
        <begin position="3785"/>
        <end position="3812"/>
    </location>
</feature>
<feature type="domain" description="Cadherin" evidence="16">
    <location>
        <begin position="3151"/>
        <end position="3244"/>
    </location>
</feature>
<dbReference type="InterPro" id="IPR039808">
    <property type="entry name" value="Cadherin"/>
</dbReference>
<dbReference type="Pfam" id="PF00028">
    <property type="entry name" value="Cadherin"/>
    <property type="match status" value="16"/>
</dbReference>
<feature type="domain" description="Cadherin" evidence="16">
    <location>
        <begin position="903"/>
        <end position="1012"/>
    </location>
</feature>
<dbReference type="FunFam" id="2.60.40.60:FF:000058">
    <property type="entry name" value="FAT atypical cadherin 3"/>
    <property type="match status" value="3"/>
</dbReference>
<feature type="domain" description="Cadherin" evidence="16">
    <location>
        <begin position="1932"/>
        <end position="2033"/>
    </location>
</feature>
<evidence type="ECO:0000313" key="18">
    <source>
        <dbReference type="RefSeq" id="XP_022319899.1"/>
    </source>
</evidence>
<evidence type="ECO:0000256" key="10">
    <source>
        <dbReference type="ARBA" id="ARBA00023157"/>
    </source>
</evidence>
<feature type="domain" description="Cadherin" evidence="16">
    <location>
        <begin position="691"/>
        <end position="797"/>
    </location>
</feature>
<feature type="chain" id="PRO_5034380951" evidence="15">
    <location>
        <begin position="21"/>
        <end position="3848"/>
    </location>
</feature>
<feature type="transmembrane region" description="Helical" evidence="14">
    <location>
        <begin position="3574"/>
        <end position="3597"/>
    </location>
</feature>
<dbReference type="FunFam" id="2.60.40.60:FF:000039">
    <property type="entry name" value="FAT atypical cadherin 3"/>
    <property type="match status" value="1"/>
</dbReference>
<feature type="region of interest" description="Disordered" evidence="13">
    <location>
        <begin position="3640"/>
        <end position="3671"/>
    </location>
</feature>
<feature type="domain" description="Cadherin" evidence="16">
    <location>
        <begin position="2370"/>
        <end position="2486"/>
    </location>
</feature>
<feature type="domain" description="Cadherin" evidence="16">
    <location>
        <begin position="3036"/>
        <end position="3138"/>
    </location>
</feature>
<dbReference type="GO" id="GO:0016327">
    <property type="term" value="C:apicolateral plasma membrane"/>
    <property type="evidence" value="ECO:0007669"/>
    <property type="project" value="UniProtKB-ARBA"/>
</dbReference>
<dbReference type="PROSITE" id="PS00232">
    <property type="entry name" value="CADHERIN_1"/>
    <property type="match status" value="13"/>
</dbReference>
<feature type="domain" description="Cadherin" evidence="16">
    <location>
        <begin position="42"/>
        <end position="126"/>
    </location>
</feature>
<feature type="domain" description="Cadherin" evidence="16">
    <location>
        <begin position="469"/>
        <end position="573"/>
    </location>
</feature>
<feature type="region of interest" description="Disordered" evidence="13">
    <location>
        <begin position="3693"/>
        <end position="3834"/>
    </location>
</feature>
<feature type="compositionally biased region" description="Polar residues" evidence="13">
    <location>
        <begin position="3727"/>
        <end position="3737"/>
    </location>
</feature>
<evidence type="ECO:0000256" key="15">
    <source>
        <dbReference type="SAM" id="SignalP"/>
    </source>
</evidence>
<feature type="domain" description="Cadherin" evidence="16">
    <location>
        <begin position="1625"/>
        <end position="1730"/>
    </location>
</feature>
<dbReference type="FunFam" id="2.60.40.60:FF:000020">
    <property type="entry name" value="Dachsous cadherin-related 1b"/>
    <property type="match status" value="2"/>
</dbReference>
<feature type="domain" description="Cadherin" evidence="16">
    <location>
        <begin position="1214"/>
        <end position="1318"/>
    </location>
</feature>
<evidence type="ECO:0000256" key="13">
    <source>
        <dbReference type="SAM" id="MobiDB-lite"/>
    </source>
</evidence>
<feature type="compositionally biased region" description="Polar residues" evidence="13">
    <location>
        <begin position="3816"/>
        <end position="3826"/>
    </location>
</feature>
<keyword evidence="10" id="KW-1015">Disulfide bond</keyword>
<sequence>MMNSFFILASVVCVLYETRANTIYGSSCEDFLGSNGIASCMENETAGTVLYNFTGISALNFSSGGDHSAFQITTDSVYWTIQTKTPLDYETKGQYFFAVSCANKESSTTATYKITVNVNNVLEPNFTINFGNNSIIQDQRVYISVPEDKRNSTLCTFITKTMEKKDLNIDWELTPEKDSQPNISLNLNNKNELEVVLIKNLSYNRTDHISNYTLKATVQGFPEFYQTVTITLNVTDVDDQNPKFDKTHYTGSISENATIGKTVYFPSTDMIKAHDQDLGINAQIIYKVIDAVNVEAGIFNINGNETGASISLARNGSLDREKLSSITLVIMAFQADNPDFRRDVAVVFINITDVNDNSPVMSKSEYSVSIPENLANAQTVLWVHASDADEGKNANFEFIMENCSDAFEIEQQSGRIKVKTSSLLDIETHQSFKCQVFAKETSTLKRFESERANVYINLTDVNDNNPKFNHSSYTFNVTENKSIGKVIATDADIDHNTNGYISFSLKGHEDLFSIDSVSGAITRKGQSDCKKTIPELLDIYVTASDKPSDPSMKRNSTIQVSLNIKTNDCPPRIIYNGEDLSNKSLDTTIQEDFAHGKNSTWITFQIKDGDPSSMFPANCTTTDGTETFVLKKMNNRFYHFSIWIIELAKQLDREQNTNYSFTISAKDSRHTTNMKVNINIDDVNDNAPVFAKSTYYINVTEEKTRKNILQVTATDNDIGQNGKITYKILPSKWKSYFEINETTGNIDLAKKLDREQLGTSDNISLTVLAEDRGSPPMNSSCVVIIKVTDINDHRPEFYDYDQKLTFTFNEGDMTQNFYTAKALDKDVGNNGQILFALHDGKSFGINKNNGTISVATKLHKSDAGPLKIIAYNEERYTNNTLKNQTLSITIHVKDINDHAPKFNTTVYNKSIRENFQVGSEIIKVSAIDDDWSEEFGSVYYWITAGNTDNHFRINHLDGTVYLARNVDYENSSKSYSLTITATDSRQLNKSEHNDTTSLQINIMDVNDEKPQFEKDFYHCQVKENYTGKFNCVVKAIDKDITKIYSDVSYMLLNHSDVFNISTDGELTVANPIDFDAGHHQFFVSVLANDKYKSISNSTCLVYVTVVDINDMPPKFIRPAYRFEVSENQPSGTVVGCLSASDNDSNSLNYAIIETSRGFIVNPSTGIITTTKEFDYETENTPINITCTVNDTKYYDSVMITVMIKDMNDNAPIFNSSLYRAYIKENTHGKMIFQNISASDKDKGQALTYTLLNDFEGLFSIDNKTSHLSINNTNKVMNFNKKKFYLLQLEVTDDGQPPLKGSAIAEVHLIDIDNTCPVFTRPLFHVAIQENKTYDDILQGCELQELATDVDTDANKLVYSVVNNKDFKFEGHKLKLLNKLDADGMRTSVNLTIKVNDNSSQSISCNGTSTIQIEIENINDNPPVINAAGCNKHILQNFTGSLCNISVTDADDDDIEGVIFFLTQTYGHFIVDFQTGEVKVGNGNLVANTTYNITVAVSDHGSPPLISRADFSVTVDISNHYPPVFSNSSVTVNIKEKAGISFPVYTMTATDRDNGKEGIIKYTIVQGNTSVFSIDESTGEIKLKTILKCDPTEYVLKIKASDQGFDPKSATGTVTIKVENVNDNPVFENTTYGICVNPPLEANLTIAKIIAKDPDYQCTKNNNDTIITYSLLNHTDTFGINEKGEIYTRKNWTNPSNDKYINLTVEIKDFYGGKSNKIITISPGSEGDPIIRPKVTDITINETYNGTITKIHATGKGKITYKINQSSIELQAFSIDKDTGELSLLRPLDREQYDRVSLIVEAYNQNCNCSCTSQVIIHVEDVNDNLPFFIGTPYKVSIEEEKSEQCIQKISASDKDEKDKLNISIIPGNWSDHFNLTPSTTNEKCLNLWKKIDAEEISSEISLGIKITDGIHVNETYISISILDVNDHPPKFKEKVFSFEVPEDTVNAKLGYVSATDKDKNDKLKFKIVDKTDQSQPFALNPATGELTVEGRLDRENKPQYTFNVSVEDSWKNHTDIATVHVAVLDVNDNPPTFQLPANLYNVTEGSNSTKLRIPLRAKDPDKGMNGTVTFKLKNDYDGQFKVEDVHGNNGSITILKDLDYEAKGIPIKEGKAVYTLDVVASDKGNPPLNSTTKIEIYVTDINDCSPEFKELNMSATVMEGSRRGFLVYRVTATDCDYHREYRKLEYSLSGEDVEYFDITKKEFGGQQEGWVTLEKQISVDNKTVYEVMVTVTDGLHTNQTSLQVIVEDVNDHDPTFTQSIYNFNVTENDDTPDNVTVHTPVGQVNATDLDLTKTDLSYRIVTSDVGHIFNVTQDGEIYLVSRVDHDNCSSHKHSFTVVAEDTGSPKRMGFTEVVVTIVDENDNYPEFQTVNQTYVGHIQENSPNGSRVVFNQPISAKDKDGGLYGTDGIVYSILPDVYNSSDIPFKIDDKTGEITVCNSEKLDWEIKKEFKITVEAKDNEGSPDCHSSTVQVIIKVEDENDNPPVFDSQKYTFSISEDASYGTFVGGITATDPDFNPQLTYYIQSGADGHFLIADKTSGNITVGDRLDRETQSNYTINVTVTDGPHSESVEVLIELSDVNDNPPRFKDSLLEVDVVEECNCSYPFVIYTVTATDKDEGENKAIEYFLNHSSSGSRIATLFNLSKDGDLYLNEKLDREQQDEYNLFVYAVDGGTPSLTSSATIRISVEDINDNYPVFYDQNNHPINESSASILEMSPIKSIIYVPICRDRDEGSNGTSGITYGINCQIFDGEELLDIDKTSGTVYIKNQVSLNVLLHNENNTIIQAVNGSNQAVIIPCTITATDGGEKSSHLTLDLTVENINDNAPVFQKPFYVFNITENAKNDLIGKIDAIVINKTFYHLTYSMIEHSDVSANVSVTEDGSIYTKGVLDRETKTNLTFAAKVVDGRVPERTAYTVVTITLDDVNDNSPEFNQSDYQYFVIENDTSPPPMSVYAFDKDIGENAEIVYILTGNETEKFTLNATTGILTVNSPLDRETTPFLHMQITAKDKGNPPRSSSVNLTVIVLDINDNNPTFGPALSQLTTNVTENQSGIQIIAMVKAEDSDAGLNGTVVYSLEPEQSLFQIDSLNGSVFCTRPLDYEEQTAHIVTILATDLGSPSRTAAINLTVLVMDVPDDVPTFNQSLYEATASINDNIGKSVLSLHAGDQASYRIIDGNQETRFKMDNETGKVTVYRSLAFGKPEYLLEVEARDKFSNRTAATKVLVHIADFNKVGSSQSQNVVKVPENINKTTFVTDLSKFTQGSQVEYSIKSVIPNEYDDQKYFYINGSGLYCNHSLDREKTEKITLIIHYKEKPFANNRLKRSVFQNSDLTLVIEVTDTNDNPPCFKAASKPPPCFSNSSEDSLVFGVPKGAKPGDLVGVIQAVDPDSSSEGHVRYNITGGDVNTFYIHPSSGQIFLRRTVYQDHRDNYTLTVTAADQDGNVDTAKISVLVVPNGNSMILTVPGLNDQIIANKRHLQRQLETLTGLKFEIEKSTPHTKDNQIDLCSSDVVFHCINLTTNSVVLNSFVKRVVIEHTRDITQIFCQFLNASSSCQQCKNVTVEKIPLQHSAKMSAAEIALIAISALMLLGAAALIAILLATPTSNKEEDEKRSSGNVDMWELESLKSSTVAKEAINPMFSRQDEDMNQSSQMDANASAPAVEVSTRRKSFSEESQEVVMDFHEDDCFDGCNDVGNHQMNHSNADSGVENESDSSRSESIQTENEQMESEGGPSSSNETNVLVINGNEEELSEHEKPGIFIAMDTGDTSDGEQSESSEDEGERNSNGNDDTCRFKGEEISPEKESVTVHGNDTRNVEPEESSPTLPGTKSVSFKPGPPLVEEYEAEEDAVTCL</sequence>
<evidence type="ECO:0000256" key="3">
    <source>
        <dbReference type="ARBA" id="ARBA00022692"/>
    </source>
</evidence>
<feature type="domain" description="Cadherin" evidence="16">
    <location>
        <begin position="1444"/>
        <end position="1524"/>
    </location>
</feature>